<evidence type="ECO:0000313" key="4">
    <source>
        <dbReference type="EMBL" id="URI09490.1"/>
    </source>
</evidence>
<dbReference type="Gene3D" id="3.30.870.10">
    <property type="entry name" value="Endonuclease Chain A"/>
    <property type="match status" value="2"/>
</dbReference>
<evidence type="ECO:0000256" key="1">
    <source>
        <dbReference type="HAMAP-Rule" id="MF_01917"/>
    </source>
</evidence>
<evidence type="ECO:0000256" key="2">
    <source>
        <dbReference type="SAM" id="MobiDB-lite"/>
    </source>
</evidence>
<dbReference type="InterPro" id="IPR001736">
    <property type="entry name" value="PLipase_D/transphosphatidylase"/>
</dbReference>
<dbReference type="HAMAP" id="MF_01917">
    <property type="entry name" value="Cardiolipin_synth_ClsB"/>
    <property type="match status" value="1"/>
</dbReference>
<keyword evidence="1" id="KW-0444">Lipid biosynthesis</keyword>
<reference evidence="4" key="1">
    <citation type="submission" date="2022-05" db="EMBL/GenBank/DDBJ databases">
        <title>An RpoN-dependent PEP-CTERM gene is involved in floc formation of an Aquincola tertiaricarbonis strain.</title>
        <authorList>
            <person name="Qiu D."/>
            <person name="Xia M."/>
        </authorList>
    </citation>
    <scope>NUCLEOTIDE SEQUENCE</scope>
    <source>
        <strain evidence="4">RN12</strain>
    </source>
</reference>
<feature type="region of interest" description="Disordered" evidence="2">
    <location>
        <begin position="1"/>
        <end position="34"/>
    </location>
</feature>
<protein>
    <recommendedName>
        <fullName evidence="1">Cardiolipin synthase B</fullName>
        <shortName evidence="1">CL synthase</shortName>
        <ecNumber evidence="1">2.7.8.-</ecNumber>
    </recommendedName>
</protein>
<feature type="active site" evidence="1">
    <location>
        <position position="156"/>
    </location>
</feature>
<proteinExistence type="inferred from homology"/>
<comment type="function">
    <text evidence="1">Catalyzes the phosphatidyl group transfer from one phosphatidylglycerol molecule to another to form cardiolipin (CL) (diphosphatidylglycerol) and glycerol.</text>
</comment>
<sequence>MIEPPSSLALAAPRGGASSLGAAQRLDPERPPHEHPLGWYGLPRAVFTGGNEVQLLRGGDDLFPAMCGAIHRAMHEVWLATYIFHDDVAGQAVLQALEAAARRGVRVRVVVDGFGSAAALPRLRARLEAAGVGLVAYRPITGWRSWLQPGQFRRLHQKLCVVDSGTGFVGGINVLDDRNDLGHGALDAPRLDFAVLVQGPVVLPIEHTLRAVWTRAVFGRDWRDEAIAAARSPQPVQRVKELVRRMRVGPPRRPDLPGLRSLQPVRAAFVVRDNLRQRRAIERAYIDALRQARDRIDLVSPYFYPGLQFRRTLRNAARRGVKVRLLLQGRPDYRFAALAASVLYAELLAQGVRIFEYTPAFLHAKVAVVDADWATVGSSNIDPLSLLLNLEANVVVRDHRFAGELSAQFEEAVALSREVTAPSVGNGLWARMQRGFVAFCARLYLRVGGITGLY</sequence>
<dbReference type="PIRSF" id="PIRSF000850">
    <property type="entry name" value="Phospholipase_D_PSS"/>
    <property type="match status" value="1"/>
</dbReference>
<dbReference type="InterPro" id="IPR025202">
    <property type="entry name" value="PLD-like_dom"/>
</dbReference>
<dbReference type="Pfam" id="PF13091">
    <property type="entry name" value="PLDc_2"/>
    <property type="match status" value="2"/>
</dbReference>
<dbReference type="EMBL" id="CP097636">
    <property type="protein sequence ID" value="URI09490.1"/>
    <property type="molecule type" value="Genomic_DNA"/>
</dbReference>
<name>A0ABY4SA57_AQUTE</name>
<feature type="domain" description="PLD phosphodiesterase" evidence="3">
    <location>
        <begin position="151"/>
        <end position="178"/>
    </location>
</feature>
<comment type="catalytic activity">
    <reaction evidence="1">
        <text>2 a 1,2-diacyl-sn-glycero-3-phospho-(1'-sn-glycerol) = a cardiolipin + glycerol</text>
        <dbReference type="Rhea" id="RHEA:31451"/>
        <dbReference type="ChEBI" id="CHEBI:17754"/>
        <dbReference type="ChEBI" id="CHEBI:62237"/>
        <dbReference type="ChEBI" id="CHEBI:64716"/>
    </reaction>
</comment>
<evidence type="ECO:0000313" key="5">
    <source>
        <dbReference type="Proteomes" id="UP001056201"/>
    </source>
</evidence>
<keyword evidence="1" id="KW-0594">Phospholipid biosynthesis</keyword>
<feature type="active site" evidence="1">
    <location>
        <position position="163"/>
    </location>
</feature>
<comment type="subcellular location">
    <subcellularLocation>
        <location evidence="1">Cell membrane</location>
        <topology evidence="1">Peripheral membrane protein</topology>
    </subcellularLocation>
</comment>
<keyword evidence="1" id="KW-0443">Lipid metabolism</keyword>
<keyword evidence="1 4" id="KW-0808">Transferase</keyword>
<feature type="domain" description="PLD phosphodiesterase" evidence="3">
    <location>
        <begin position="358"/>
        <end position="385"/>
    </location>
</feature>
<dbReference type="SUPFAM" id="SSF56024">
    <property type="entry name" value="Phospholipase D/nuclease"/>
    <property type="match status" value="2"/>
</dbReference>
<dbReference type="Proteomes" id="UP001056201">
    <property type="component" value="Chromosome 2"/>
</dbReference>
<dbReference type="PANTHER" id="PTHR21248:SF22">
    <property type="entry name" value="PHOSPHOLIPASE D"/>
    <property type="match status" value="1"/>
</dbReference>
<keyword evidence="5" id="KW-1185">Reference proteome</keyword>
<dbReference type="NCBIfam" id="NF008427">
    <property type="entry name" value="PRK11263.1"/>
    <property type="match status" value="1"/>
</dbReference>
<dbReference type="GO" id="GO:0016740">
    <property type="term" value="F:transferase activity"/>
    <property type="evidence" value="ECO:0007669"/>
    <property type="project" value="UniProtKB-KW"/>
</dbReference>
<comment type="similarity">
    <text evidence="1">Belongs to the phospholipase D family. Cardiolipin synthase subfamily. ClsB sub-subfamily.</text>
</comment>
<feature type="active site" evidence="1">
    <location>
        <position position="158"/>
    </location>
</feature>
<dbReference type="CDD" id="cd09159">
    <property type="entry name" value="PLDc_ybhO_like_2"/>
    <property type="match status" value="1"/>
</dbReference>
<keyword evidence="1" id="KW-0472">Membrane</keyword>
<dbReference type="SMART" id="SM00155">
    <property type="entry name" value="PLDc"/>
    <property type="match status" value="2"/>
</dbReference>
<gene>
    <name evidence="1 4" type="primary">clsB</name>
    <name evidence="4" type="ORF">MW290_28435</name>
</gene>
<dbReference type="RefSeq" id="WP_250197718.1">
    <property type="nucleotide sequence ID" value="NZ_CP097636.1"/>
</dbReference>
<feature type="active site" evidence="1">
    <location>
        <position position="370"/>
    </location>
</feature>
<dbReference type="InterPro" id="IPR030872">
    <property type="entry name" value="Cardiolipin_synth_ClsB"/>
</dbReference>
<evidence type="ECO:0000259" key="3">
    <source>
        <dbReference type="PROSITE" id="PS50035"/>
    </source>
</evidence>
<organism evidence="4 5">
    <name type="scientific">Aquincola tertiaricarbonis</name>
    <dbReference type="NCBI Taxonomy" id="391953"/>
    <lineage>
        <taxon>Bacteria</taxon>
        <taxon>Pseudomonadati</taxon>
        <taxon>Pseudomonadota</taxon>
        <taxon>Betaproteobacteria</taxon>
        <taxon>Burkholderiales</taxon>
        <taxon>Sphaerotilaceae</taxon>
        <taxon>Aquincola</taxon>
    </lineage>
</organism>
<keyword evidence="1" id="KW-1208">Phospholipid metabolism</keyword>
<dbReference type="PROSITE" id="PS50035">
    <property type="entry name" value="PLD"/>
    <property type="match status" value="2"/>
</dbReference>
<feature type="active site" evidence="1">
    <location>
        <position position="365"/>
    </location>
</feature>
<feature type="active site" evidence="1">
    <location>
        <position position="363"/>
    </location>
</feature>
<accession>A0ABY4SA57</accession>
<dbReference type="PANTHER" id="PTHR21248">
    <property type="entry name" value="CARDIOLIPIN SYNTHASE"/>
    <property type="match status" value="1"/>
</dbReference>
<keyword evidence="1" id="KW-1003">Cell membrane</keyword>
<dbReference type="EC" id="2.7.8.-" evidence="1"/>